<accession>A0A1M5M2D2</accession>
<dbReference type="InterPro" id="IPR036188">
    <property type="entry name" value="FAD/NAD-bd_sf"/>
</dbReference>
<dbReference type="AlphaFoldDB" id="A0A1M5M2D2"/>
<reference evidence="2 3" key="1">
    <citation type="submission" date="2016-11" db="EMBL/GenBank/DDBJ databases">
        <authorList>
            <person name="Jaros S."/>
            <person name="Januszkiewicz K."/>
            <person name="Wedrychowicz H."/>
        </authorList>
    </citation>
    <scope>NUCLEOTIDE SEQUENCE [LARGE SCALE GENOMIC DNA]</scope>
    <source>
        <strain evidence="2 3">DSM 45408</strain>
    </source>
</reference>
<gene>
    <name evidence="2" type="ORF">SAMN05444351_2997</name>
</gene>
<dbReference type="Proteomes" id="UP000184471">
    <property type="component" value="Unassembled WGS sequence"/>
</dbReference>
<evidence type="ECO:0000313" key="2">
    <source>
        <dbReference type="EMBL" id="SHG70863.1"/>
    </source>
</evidence>
<feature type="domain" description="FAD-dependent urate hydroxylase HpyO/Asp monooxygenase CreE-like FAD/NAD(P)-binding" evidence="1">
    <location>
        <begin position="13"/>
        <end position="187"/>
    </location>
</feature>
<dbReference type="RefSeq" id="WP_073421023.1">
    <property type="nucleotide sequence ID" value="NZ_FQVX01000003.1"/>
</dbReference>
<dbReference type="Pfam" id="PF13454">
    <property type="entry name" value="NAD_binding_9"/>
    <property type="match status" value="1"/>
</dbReference>
<dbReference type="PANTHER" id="PTHR40254:SF1">
    <property type="entry name" value="BLR0577 PROTEIN"/>
    <property type="match status" value="1"/>
</dbReference>
<dbReference type="SUPFAM" id="SSF51905">
    <property type="entry name" value="FAD/NAD(P)-binding domain"/>
    <property type="match status" value="1"/>
</dbReference>
<dbReference type="EMBL" id="FQVX01000003">
    <property type="protein sequence ID" value="SHG70863.1"/>
    <property type="molecule type" value="Genomic_DNA"/>
</dbReference>
<name>A0A1M5M2D2_9ACTN</name>
<proteinExistence type="predicted"/>
<sequence>MTIPSPRPAVLCVVGAGPTAVGVLERLVANAAASPADRPLQVHLVDPHPPGGGRVWRAEQPRLLWANSLVADVTVLPDRSVVVDGPVGEGTTLWQWVERVGRTLPETDPVGAEARRLTPTSFPSRPLVNAYLGWVLEQVVAAGEPQVRVHRHRQRAVDVRPRPDGADVVLADGRVLAADAVLLAQGHLDARPAPAERATERWAAARGLTYVPPGYTADLDLSVLRSGEDVLVRGAGLAFVDLVVLLTSGRGGRFERGDDGRLRYLASGREPVLHVGSRRGVPYRSKLGYVWPGPPVPLRFFTPAAIDDAFGPGRLDLRADLAPVIARELAWAHYTELFRAHPERTGVAWEEFAERFAADPAGVDALVERAVPDPADRFDLPARDRPLAGRRFADGDALQEALRAHVRGDLARAADPAHSPDAAVFTALLLCHGTVVTLAATGRLTARSEAEDVAGWWMNLFSYLASGPPAPRLEELVALSEAGVVRFLGGDVQIDLDGTTGSFRARSANVDGVTEARALVEARLPAPDVAVTPDPLVSGLLQRGEAAGRSGGGRLHVDVAQRVVDAAGVAHQRVFAAGYWTSGAQVAAFARPNTNAPFFRQNDALARALWQVLTPAEAAVEVAS</sequence>
<dbReference type="STRING" id="1070870.SAMN05444351_2997"/>
<keyword evidence="3" id="KW-1185">Reference proteome</keyword>
<evidence type="ECO:0000313" key="3">
    <source>
        <dbReference type="Proteomes" id="UP000184471"/>
    </source>
</evidence>
<dbReference type="PANTHER" id="PTHR40254">
    <property type="entry name" value="BLR0577 PROTEIN"/>
    <property type="match status" value="1"/>
</dbReference>
<dbReference type="InterPro" id="IPR038732">
    <property type="entry name" value="HpyO/CreE_NAD-binding"/>
</dbReference>
<dbReference type="InterPro" id="IPR052189">
    <property type="entry name" value="L-asp_N-monooxygenase_NS-form"/>
</dbReference>
<evidence type="ECO:0000259" key="1">
    <source>
        <dbReference type="Pfam" id="PF13454"/>
    </source>
</evidence>
<protein>
    <submittedName>
        <fullName evidence="2">FAD-NAD(P)-binding</fullName>
    </submittedName>
</protein>
<organism evidence="2 3">
    <name type="scientific">Geodermatophilus nigrescens</name>
    <dbReference type="NCBI Taxonomy" id="1070870"/>
    <lineage>
        <taxon>Bacteria</taxon>
        <taxon>Bacillati</taxon>
        <taxon>Actinomycetota</taxon>
        <taxon>Actinomycetes</taxon>
        <taxon>Geodermatophilales</taxon>
        <taxon>Geodermatophilaceae</taxon>
        <taxon>Geodermatophilus</taxon>
    </lineage>
</organism>
<dbReference type="OrthoDB" id="3653265at2"/>